<dbReference type="AlphaFoldDB" id="A0A382WTU9"/>
<organism evidence="4">
    <name type="scientific">marine metagenome</name>
    <dbReference type="NCBI Taxonomy" id="408172"/>
    <lineage>
        <taxon>unclassified sequences</taxon>
        <taxon>metagenomes</taxon>
        <taxon>ecological metagenomes</taxon>
    </lineage>
</organism>
<dbReference type="GO" id="GO:0046076">
    <property type="term" value="P:dTTP catabolic process"/>
    <property type="evidence" value="ECO:0007669"/>
    <property type="project" value="TreeGrafter"/>
</dbReference>
<dbReference type="GO" id="GO:0006203">
    <property type="term" value="P:dGTP catabolic process"/>
    <property type="evidence" value="ECO:0007669"/>
    <property type="project" value="TreeGrafter"/>
</dbReference>
<protein>
    <recommendedName>
        <fullName evidence="5">NTP pyrophosphohydrolase MazG putative catalytic core domain-containing protein</fullName>
    </recommendedName>
</protein>
<dbReference type="InterPro" id="IPR004518">
    <property type="entry name" value="MazG-like_dom"/>
</dbReference>
<dbReference type="FunFam" id="1.10.287.1080:FF:000003">
    <property type="entry name" value="Nucleoside triphosphate pyrophosphohydrolase"/>
    <property type="match status" value="1"/>
</dbReference>
<dbReference type="InterPro" id="IPR011604">
    <property type="entry name" value="PDDEXK-like_dom_sf"/>
</dbReference>
<dbReference type="NCBIfam" id="TIGR00444">
    <property type="entry name" value="mazG"/>
    <property type="match status" value="1"/>
</dbReference>
<dbReference type="Pfam" id="PF03819">
    <property type="entry name" value="MazG"/>
    <property type="match status" value="1"/>
</dbReference>
<feature type="region of interest" description="Disordered" evidence="1">
    <location>
        <begin position="223"/>
        <end position="251"/>
    </location>
</feature>
<dbReference type="SUPFAM" id="SSF52980">
    <property type="entry name" value="Restriction endonuclease-like"/>
    <property type="match status" value="1"/>
</dbReference>
<sequence length="251" mass="28313">DPPGFRKFFVDDKKTGILINGSPDVFFIRKDGKLLIVDYKTSKLTDGQQKLMPQYEVQLNAYAFIARGISDKMVRRHPHVFGDKLVESQTEQNREWEVYKAAEREARAAIEGRPPSALDGVALALPALMRSDKLQRRAARVGFDWPDIAPVIDKVVEEIEEVRAELSDDGSADARIDEIGDLLFACVNLARHAGVDPEAALRRANQKFEHRFRGVETALAAENKSTGSASLDEMEGHWQQQKLKDKERKKK</sequence>
<evidence type="ECO:0000259" key="3">
    <source>
        <dbReference type="Pfam" id="PF12705"/>
    </source>
</evidence>
<feature type="compositionally biased region" description="Basic and acidic residues" evidence="1">
    <location>
        <begin position="242"/>
        <end position="251"/>
    </location>
</feature>
<dbReference type="EMBL" id="UINC01162389">
    <property type="protein sequence ID" value="SVD62123.1"/>
    <property type="molecule type" value="Genomic_DNA"/>
</dbReference>
<dbReference type="Pfam" id="PF12705">
    <property type="entry name" value="PDDEXK_1"/>
    <property type="match status" value="1"/>
</dbReference>
<feature type="domain" description="PD-(D/E)XK endonuclease-like" evidence="3">
    <location>
        <begin position="15"/>
        <end position="98"/>
    </location>
</feature>
<evidence type="ECO:0000259" key="2">
    <source>
        <dbReference type="Pfam" id="PF03819"/>
    </source>
</evidence>
<dbReference type="GO" id="GO:0046047">
    <property type="term" value="P:TTP catabolic process"/>
    <property type="evidence" value="ECO:0007669"/>
    <property type="project" value="TreeGrafter"/>
</dbReference>
<dbReference type="SUPFAM" id="SSF101386">
    <property type="entry name" value="all-alpha NTP pyrophosphatases"/>
    <property type="match status" value="1"/>
</dbReference>
<evidence type="ECO:0000256" key="1">
    <source>
        <dbReference type="SAM" id="MobiDB-lite"/>
    </source>
</evidence>
<dbReference type="GO" id="GO:0046061">
    <property type="term" value="P:dATP catabolic process"/>
    <property type="evidence" value="ECO:0007669"/>
    <property type="project" value="TreeGrafter"/>
</dbReference>
<feature type="non-terminal residue" evidence="4">
    <location>
        <position position="1"/>
    </location>
</feature>
<dbReference type="InterPro" id="IPR038726">
    <property type="entry name" value="PDDEXK_AddAB-type"/>
</dbReference>
<dbReference type="GO" id="GO:0046081">
    <property type="term" value="P:dUTP catabolic process"/>
    <property type="evidence" value="ECO:0007669"/>
    <property type="project" value="TreeGrafter"/>
</dbReference>
<dbReference type="PANTHER" id="PTHR30522">
    <property type="entry name" value="NUCLEOSIDE TRIPHOSPHATE PYROPHOSPHOHYDROLASE"/>
    <property type="match status" value="1"/>
</dbReference>
<dbReference type="PANTHER" id="PTHR30522:SF0">
    <property type="entry name" value="NUCLEOSIDE TRIPHOSPHATE PYROPHOSPHOHYDROLASE"/>
    <property type="match status" value="1"/>
</dbReference>
<dbReference type="CDD" id="cd11529">
    <property type="entry name" value="NTP-PPase_MazG_Cterm"/>
    <property type="match status" value="1"/>
</dbReference>
<accession>A0A382WTU9</accession>
<dbReference type="InterPro" id="IPR011551">
    <property type="entry name" value="NTP_PyrPHydrolase_MazG"/>
</dbReference>
<proteinExistence type="predicted"/>
<dbReference type="InterPro" id="IPR048011">
    <property type="entry name" value="NTP-PPase_MazG-like_C"/>
</dbReference>
<dbReference type="GO" id="GO:0046052">
    <property type="term" value="P:UTP catabolic process"/>
    <property type="evidence" value="ECO:0007669"/>
    <property type="project" value="TreeGrafter"/>
</dbReference>
<reference evidence="4" key="1">
    <citation type="submission" date="2018-05" db="EMBL/GenBank/DDBJ databases">
        <authorList>
            <person name="Lanie J.A."/>
            <person name="Ng W.-L."/>
            <person name="Kazmierczak K.M."/>
            <person name="Andrzejewski T.M."/>
            <person name="Davidsen T.M."/>
            <person name="Wayne K.J."/>
            <person name="Tettelin H."/>
            <person name="Glass J.I."/>
            <person name="Rusch D."/>
            <person name="Podicherti R."/>
            <person name="Tsui H.-C.T."/>
            <person name="Winkler M.E."/>
        </authorList>
    </citation>
    <scope>NUCLEOTIDE SEQUENCE</scope>
</reference>
<feature type="domain" description="NTP pyrophosphohydrolase MazG-like" evidence="2">
    <location>
        <begin position="154"/>
        <end position="211"/>
    </location>
</feature>
<gene>
    <name evidence="4" type="ORF">METZ01_LOCUS414977</name>
</gene>
<dbReference type="Gene3D" id="3.90.320.10">
    <property type="match status" value="1"/>
</dbReference>
<name>A0A382WTU9_9ZZZZ</name>
<evidence type="ECO:0000313" key="4">
    <source>
        <dbReference type="EMBL" id="SVD62123.1"/>
    </source>
</evidence>
<dbReference type="Gene3D" id="1.10.287.1080">
    <property type="entry name" value="MazG-like"/>
    <property type="match status" value="1"/>
</dbReference>
<dbReference type="GO" id="GO:0047429">
    <property type="term" value="F:nucleoside triphosphate diphosphatase activity"/>
    <property type="evidence" value="ECO:0007669"/>
    <property type="project" value="InterPro"/>
</dbReference>
<dbReference type="InterPro" id="IPR011335">
    <property type="entry name" value="Restrct_endonuc-II-like"/>
</dbReference>
<evidence type="ECO:0008006" key="5">
    <source>
        <dbReference type="Google" id="ProtNLM"/>
    </source>
</evidence>